<evidence type="ECO:0000313" key="5">
    <source>
        <dbReference type="Proteomes" id="UP000075243"/>
    </source>
</evidence>
<evidence type="ECO:0000259" key="3">
    <source>
        <dbReference type="Pfam" id="PF04927"/>
    </source>
</evidence>
<dbReference type="Gramene" id="C.cajan_01434.t">
    <property type="protein sequence ID" value="C.cajan_01434.t"/>
    <property type="gene ID" value="C.cajan_01434"/>
</dbReference>
<dbReference type="Proteomes" id="UP000075243">
    <property type="component" value="Chromosome 11"/>
</dbReference>
<dbReference type="EMBL" id="CM003613">
    <property type="protein sequence ID" value="KYP55261.1"/>
    <property type="molecule type" value="Genomic_DNA"/>
</dbReference>
<evidence type="ECO:0000313" key="4">
    <source>
        <dbReference type="EMBL" id="KYP55261.1"/>
    </source>
</evidence>
<dbReference type="PANTHER" id="PTHR31174:SF31">
    <property type="entry name" value="LATE EMBRYOGENESIS ABUNDANT PROTEIN 3"/>
    <property type="match status" value="1"/>
</dbReference>
<dbReference type="Pfam" id="PF04927">
    <property type="entry name" value="SMP"/>
    <property type="match status" value="1"/>
</dbReference>
<gene>
    <name evidence="4" type="ORF">KK1_001468</name>
</gene>
<dbReference type="STRING" id="3821.A0A151SKJ1"/>
<dbReference type="InterPro" id="IPR042971">
    <property type="entry name" value="LEA_SMP"/>
</dbReference>
<dbReference type="PANTHER" id="PTHR31174">
    <property type="entry name" value="SEED MATURATION FAMILY PROTEIN"/>
    <property type="match status" value="1"/>
</dbReference>
<reference evidence="4 5" key="1">
    <citation type="journal article" date="2012" name="Nat. Biotechnol.">
        <title>Draft genome sequence of pigeonpea (Cajanus cajan), an orphan legume crop of resource-poor farmers.</title>
        <authorList>
            <person name="Varshney R.K."/>
            <person name="Chen W."/>
            <person name="Li Y."/>
            <person name="Bharti A.K."/>
            <person name="Saxena R.K."/>
            <person name="Schlueter J.A."/>
            <person name="Donoghue M.T."/>
            <person name="Azam S."/>
            <person name="Fan G."/>
            <person name="Whaley A.M."/>
            <person name="Farmer A.D."/>
            <person name="Sheridan J."/>
            <person name="Iwata A."/>
            <person name="Tuteja R."/>
            <person name="Penmetsa R.V."/>
            <person name="Wu W."/>
            <person name="Upadhyaya H.D."/>
            <person name="Yang S.P."/>
            <person name="Shah T."/>
            <person name="Saxena K.B."/>
            <person name="Michael T."/>
            <person name="McCombie W.R."/>
            <person name="Yang B."/>
            <person name="Zhang G."/>
            <person name="Yang H."/>
            <person name="Wang J."/>
            <person name="Spillane C."/>
            <person name="Cook D.R."/>
            <person name="May G.D."/>
            <person name="Xu X."/>
            <person name="Jackson S.A."/>
        </authorList>
    </citation>
    <scope>NUCLEOTIDE SEQUENCE [LARGE SCALE GENOMIC DNA]</scope>
    <source>
        <strain evidence="5">cv. Asha</strain>
    </source>
</reference>
<sequence length="61" mass="6339">MRPQDKTKLSDILTGATDKLSVDKAVTKEDAEAVHVAAEMVAEPGGVAASMTTAANLNQLK</sequence>
<feature type="domain" description="SMP" evidence="3">
    <location>
        <begin position="7"/>
        <end position="59"/>
    </location>
</feature>
<evidence type="ECO:0000256" key="1">
    <source>
        <dbReference type="ARBA" id="ARBA00010733"/>
    </source>
</evidence>
<comment type="similarity">
    <text evidence="1">Belongs to the LEA type SMP family.</text>
</comment>
<proteinExistence type="inferred from homology"/>
<organism evidence="4 5">
    <name type="scientific">Cajanus cajan</name>
    <name type="common">Pigeon pea</name>
    <name type="synonym">Cajanus indicus</name>
    <dbReference type="NCBI Taxonomy" id="3821"/>
    <lineage>
        <taxon>Eukaryota</taxon>
        <taxon>Viridiplantae</taxon>
        <taxon>Streptophyta</taxon>
        <taxon>Embryophyta</taxon>
        <taxon>Tracheophyta</taxon>
        <taxon>Spermatophyta</taxon>
        <taxon>Magnoliopsida</taxon>
        <taxon>eudicotyledons</taxon>
        <taxon>Gunneridae</taxon>
        <taxon>Pentapetalae</taxon>
        <taxon>rosids</taxon>
        <taxon>fabids</taxon>
        <taxon>Fabales</taxon>
        <taxon>Fabaceae</taxon>
        <taxon>Papilionoideae</taxon>
        <taxon>50 kb inversion clade</taxon>
        <taxon>NPAAA clade</taxon>
        <taxon>indigoferoid/millettioid clade</taxon>
        <taxon>Phaseoleae</taxon>
        <taxon>Cajanus</taxon>
    </lineage>
</organism>
<protein>
    <recommendedName>
        <fullName evidence="3">SMP domain-containing protein</fullName>
    </recommendedName>
</protein>
<keyword evidence="5" id="KW-1185">Reference proteome</keyword>
<evidence type="ECO:0000256" key="2">
    <source>
        <dbReference type="ARBA" id="ARBA00022737"/>
    </source>
</evidence>
<name>A0A151SKJ1_CAJCA</name>
<dbReference type="InterPro" id="IPR007011">
    <property type="entry name" value="LEA_SMP_dom"/>
</dbReference>
<keyword evidence="2" id="KW-0677">Repeat</keyword>
<dbReference type="AlphaFoldDB" id="A0A151SKJ1"/>
<accession>A0A151SKJ1</accession>